<dbReference type="Proteomes" id="UP000198297">
    <property type="component" value="Unassembled WGS sequence"/>
</dbReference>
<keyword evidence="1" id="KW-1133">Transmembrane helix</keyword>
<dbReference type="InterPro" id="IPR055768">
    <property type="entry name" value="DUF7344"/>
</dbReference>
<evidence type="ECO:0000313" key="4">
    <source>
        <dbReference type="Proteomes" id="UP000198297"/>
    </source>
</evidence>
<dbReference type="EMBL" id="FZNK01000006">
    <property type="protein sequence ID" value="SNR61967.1"/>
    <property type="molecule type" value="Genomic_DNA"/>
</dbReference>
<feature type="transmembrane region" description="Helical" evidence="1">
    <location>
        <begin position="150"/>
        <end position="170"/>
    </location>
</feature>
<keyword evidence="1" id="KW-0812">Transmembrane</keyword>
<gene>
    <name evidence="3" type="ORF">SAMN06266787_106128</name>
</gene>
<feature type="domain" description="DUF7344" evidence="2">
    <location>
        <begin position="22"/>
        <end position="95"/>
    </location>
</feature>
<reference evidence="3 4" key="1">
    <citation type="submission" date="2017-06" db="EMBL/GenBank/DDBJ databases">
        <authorList>
            <person name="Kim H.J."/>
            <person name="Triplett B.A."/>
        </authorList>
    </citation>
    <scope>NUCLEOTIDE SEQUENCE [LARGE SCALE GENOMIC DNA]</scope>
    <source>
        <strain evidence="3 4">DSM 19316</strain>
    </source>
</reference>
<sequence>MSTDQVGAGEQHPSSLSRNEIYEILSNPRRRYSLHAIKNEDGTTELSDIAEQVAAWENGKSVSEITSGERHLAYSSIQQNHIPKLERAGIITDDSGTIELTEEARDLDVYVDVVPGDSIPWGEYYLGLGAVSLSLVAAVWVGVFPESVPSLAWAGIIAALFTASAAFHVYQNREMNLGSDGKPPELRDGR</sequence>
<proteinExistence type="predicted"/>
<organism evidence="3 4">
    <name type="scientific">Halorubrum ezzemoulense</name>
    <name type="common">Halorubrum chaoviator</name>
    <dbReference type="NCBI Taxonomy" id="337243"/>
    <lineage>
        <taxon>Archaea</taxon>
        <taxon>Methanobacteriati</taxon>
        <taxon>Methanobacteriota</taxon>
        <taxon>Stenosarchaea group</taxon>
        <taxon>Halobacteria</taxon>
        <taxon>Halobacteriales</taxon>
        <taxon>Haloferacaceae</taxon>
        <taxon>Halorubrum</taxon>
    </lineage>
</organism>
<dbReference type="AlphaFoldDB" id="A0A238XSR6"/>
<evidence type="ECO:0000259" key="2">
    <source>
        <dbReference type="Pfam" id="PF24035"/>
    </source>
</evidence>
<dbReference type="RefSeq" id="WP_089308786.1">
    <property type="nucleotide sequence ID" value="NZ_FZNK01000006.1"/>
</dbReference>
<accession>A0A238XSR6</accession>
<name>A0A238XSR6_HALEZ</name>
<dbReference type="Pfam" id="PF24035">
    <property type="entry name" value="DUF7344"/>
    <property type="match status" value="1"/>
</dbReference>
<keyword evidence="1" id="KW-0472">Membrane</keyword>
<evidence type="ECO:0000313" key="3">
    <source>
        <dbReference type="EMBL" id="SNR61967.1"/>
    </source>
</evidence>
<feature type="transmembrane region" description="Helical" evidence="1">
    <location>
        <begin position="124"/>
        <end position="144"/>
    </location>
</feature>
<evidence type="ECO:0000256" key="1">
    <source>
        <dbReference type="SAM" id="Phobius"/>
    </source>
</evidence>
<protein>
    <recommendedName>
        <fullName evidence="2">DUF7344 domain-containing protein</fullName>
    </recommendedName>
</protein>